<reference evidence="2" key="1">
    <citation type="journal article" date="2021" name="PeerJ">
        <title>Extensive microbial diversity within the chicken gut microbiome revealed by metagenomics and culture.</title>
        <authorList>
            <person name="Gilroy R."/>
            <person name="Ravi A."/>
            <person name="Getino M."/>
            <person name="Pursley I."/>
            <person name="Horton D.L."/>
            <person name="Alikhan N.F."/>
            <person name="Baker D."/>
            <person name="Gharbi K."/>
            <person name="Hall N."/>
            <person name="Watson M."/>
            <person name="Adriaenssens E.M."/>
            <person name="Foster-Nyarko E."/>
            <person name="Jarju S."/>
            <person name="Secka A."/>
            <person name="Antonio M."/>
            <person name="Oren A."/>
            <person name="Chaudhuri R.R."/>
            <person name="La Ragione R."/>
            <person name="Hildebrand F."/>
            <person name="Pallen M.J."/>
        </authorList>
    </citation>
    <scope>NUCLEOTIDE SEQUENCE</scope>
    <source>
        <strain evidence="2">CHK33-7979</strain>
    </source>
</reference>
<dbReference type="Pfam" id="PF04073">
    <property type="entry name" value="tRNA_edit"/>
    <property type="match status" value="1"/>
</dbReference>
<protein>
    <submittedName>
        <fullName evidence="2">YbaK/EbsC family protein</fullName>
    </submittedName>
</protein>
<evidence type="ECO:0000313" key="2">
    <source>
        <dbReference type="EMBL" id="HIY74442.1"/>
    </source>
</evidence>
<dbReference type="Proteomes" id="UP000886824">
    <property type="component" value="Unassembled WGS sequence"/>
</dbReference>
<gene>
    <name evidence="2" type="ORF">H9826_10835</name>
</gene>
<dbReference type="AlphaFoldDB" id="A0A9D2CEW2"/>
<comment type="caution">
    <text evidence="2">The sequence shown here is derived from an EMBL/GenBank/DDBJ whole genome shotgun (WGS) entry which is preliminary data.</text>
</comment>
<dbReference type="EMBL" id="DXCX01000117">
    <property type="protein sequence ID" value="HIY74442.1"/>
    <property type="molecule type" value="Genomic_DNA"/>
</dbReference>
<proteinExistence type="predicted"/>
<dbReference type="PANTHER" id="PTHR30411">
    <property type="entry name" value="CYTOPLASMIC PROTEIN"/>
    <property type="match status" value="1"/>
</dbReference>
<organism evidence="2 3">
    <name type="scientific">Candidatus Intestinimonas merdavium</name>
    <dbReference type="NCBI Taxonomy" id="2838622"/>
    <lineage>
        <taxon>Bacteria</taxon>
        <taxon>Bacillati</taxon>
        <taxon>Bacillota</taxon>
        <taxon>Clostridia</taxon>
        <taxon>Eubacteriales</taxon>
        <taxon>Intestinimonas</taxon>
    </lineage>
</organism>
<accession>A0A9D2CEW2</accession>
<dbReference type="PANTHER" id="PTHR30411:SF1">
    <property type="entry name" value="CYTOPLASMIC PROTEIN"/>
    <property type="match status" value="1"/>
</dbReference>
<dbReference type="CDD" id="cd04333">
    <property type="entry name" value="ProX_deacylase"/>
    <property type="match status" value="1"/>
</dbReference>
<feature type="domain" description="YbaK/aminoacyl-tRNA synthetase-associated" evidence="1">
    <location>
        <begin position="27"/>
        <end position="142"/>
    </location>
</feature>
<name>A0A9D2CEW2_9FIRM</name>
<dbReference type="InterPro" id="IPR036754">
    <property type="entry name" value="YbaK/aa-tRNA-synt-asso_dom_sf"/>
</dbReference>
<dbReference type="GO" id="GO:0002161">
    <property type="term" value="F:aminoacyl-tRNA deacylase activity"/>
    <property type="evidence" value="ECO:0007669"/>
    <property type="project" value="InterPro"/>
</dbReference>
<reference evidence="2" key="2">
    <citation type="submission" date="2021-04" db="EMBL/GenBank/DDBJ databases">
        <authorList>
            <person name="Gilroy R."/>
        </authorList>
    </citation>
    <scope>NUCLEOTIDE SEQUENCE</scope>
    <source>
        <strain evidence="2">CHK33-7979</strain>
    </source>
</reference>
<sequence length="160" mass="17289">MAIEKVRAFFRARGMEDRIREFDVSSATVELAAQAVGCEGARIGKTLSFVHEDGALLIVCAGDAKIDNSKFKAQFHHKATMLTPEQVQAFTGHIIGGVCPFAIEHPNVTTYLDVSLRRFDIVYPAAGSANSAVELSLPELEECSGSAGWIDVCKGWQTDG</sequence>
<evidence type="ECO:0000313" key="3">
    <source>
        <dbReference type="Proteomes" id="UP000886824"/>
    </source>
</evidence>
<evidence type="ECO:0000259" key="1">
    <source>
        <dbReference type="Pfam" id="PF04073"/>
    </source>
</evidence>
<dbReference type="Gene3D" id="3.90.960.10">
    <property type="entry name" value="YbaK/aminoacyl-tRNA synthetase-associated domain"/>
    <property type="match status" value="1"/>
</dbReference>
<dbReference type="SUPFAM" id="SSF55826">
    <property type="entry name" value="YbaK/ProRS associated domain"/>
    <property type="match status" value="1"/>
</dbReference>
<dbReference type="InterPro" id="IPR007214">
    <property type="entry name" value="YbaK/aa-tRNA-synth-assoc-dom"/>
</dbReference>